<comment type="caution">
    <text evidence="1">The sequence shown here is derived from an EMBL/GenBank/DDBJ whole genome shotgun (WGS) entry which is preliminary data.</text>
</comment>
<feature type="non-terminal residue" evidence="1">
    <location>
        <position position="1"/>
    </location>
</feature>
<protein>
    <submittedName>
        <fullName evidence="1">EamA family transporter</fullName>
    </submittedName>
</protein>
<organism evidence="1 2">
    <name type="scientific">Pseudomonas aeruginosa</name>
    <dbReference type="NCBI Taxonomy" id="287"/>
    <lineage>
        <taxon>Bacteria</taxon>
        <taxon>Pseudomonadati</taxon>
        <taxon>Pseudomonadota</taxon>
        <taxon>Gammaproteobacteria</taxon>
        <taxon>Pseudomonadales</taxon>
        <taxon>Pseudomonadaceae</taxon>
        <taxon>Pseudomonas</taxon>
    </lineage>
</organism>
<dbReference type="Proteomes" id="UP000253594">
    <property type="component" value="Unassembled WGS sequence"/>
</dbReference>
<dbReference type="EMBL" id="QORE01003549">
    <property type="protein sequence ID" value="RCI68949.1"/>
    <property type="molecule type" value="Genomic_DNA"/>
</dbReference>
<dbReference type="SUPFAM" id="SSF103481">
    <property type="entry name" value="Multidrug resistance efflux transporter EmrE"/>
    <property type="match status" value="1"/>
</dbReference>
<sequence>SVLLAVLFGMRFLNEPFGLPRLLACGLVLAGMLLMKL</sequence>
<dbReference type="AlphaFoldDB" id="A0A367LUY7"/>
<dbReference type="Gene3D" id="1.10.3730.20">
    <property type="match status" value="1"/>
</dbReference>
<evidence type="ECO:0000313" key="1">
    <source>
        <dbReference type="EMBL" id="RCI68949.1"/>
    </source>
</evidence>
<name>A0A367LUY7_PSEAI</name>
<dbReference type="InterPro" id="IPR037185">
    <property type="entry name" value="EmrE-like"/>
</dbReference>
<accession>A0A367LUY7</accession>
<gene>
    <name evidence="1" type="ORF">DT376_42340</name>
</gene>
<proteinExistence type="predicted"/>
<reference evidence="1 2" key="1">
    <citation type="submission" date="2018-07" db="EMBL/GenBank/DDBJ databases">
        <title>Mechanisms of high-level aminoglycoside resistance among Gram-negative pathogens in Brazil.</title>
        <authorList>
            <person name="Ballaben A.S."/>
            <person name="Darini A.L.C."/>
            <person name="Doi Y."/>
        </authorList>
    </citation>
    <scope>NUCLEOTIDE SEQUENCE [LARGE SCALE GENOMIC DNA]</scope>
    <source>
        <strain evidence="1 2">B2-305</strain>
    </source>
</reference>
<evidence type="ECO:0000313" key="2">
    <source>
        <dbReference type="Proteomes" id="UP000253594"/>
    </source>
</evidence>